<keyword evidence="3" id="KW-1185">Reference proteome</keyword>
<dbReference type="EMBL" id="LAHC01000071">
    <property type="protein sequence ID" value="PHJ93826.1"/>
    <property type="molecule type" value="Genomic_DNA"/>
</dbReference>
<dbReference type="Proteomes" id="UP000222523">
    <property type="component" value="Unassembled WGS sequence"/>
</dbReference>
<proteinExistence type="predicted"/>
<name>A0ABX4KJC0_NOSLI</name>
<gene>
    <name evidence="2" type="ORF">VF04_24735</name>
</gene>
<feature type="compositionally biased region" description="Polar residues" evidence="1">
    <location>
        <begin position="13"/>
        <end position="32"/>
    </location>
</feature>
<reference evidence="2 3" key="1">
    <citation type="submission" date="2015-02" db="EMBL/GenBank/DDBJ databases">
        <title>Nostoc linckia genome annotation.</title>
        <authorList>
            <person name="Zhou Z."/>
        </authorList>
    </citation>
    <scope>NUCLEOTIDE SEQUENCE [LARGE SCALE GENOMIC DNA]</scope>
    <source>
        <strain evidence="3">z7</strain>
    </source>
</reference>
<feature type="compositionally biased region" description="Basic and acidic residues" evidence="1">
    <location>
        <begin position="1"/>
        <end position="10"/>
    </location>
</feature>
<dbReference type="RefSeq" id="WP_218964367.1">
    <property type="nucleotide sequence ID" value="NZ_LAHC01000071.1"/>
</dbReference>
<feature type="region of interest" description="Disordered" evidence="1">
    <location>
        <begin position="1"/>
        <end position="37"/>
    </location>
</feature>
<organism evidence="2 3">
    <name type="scientific">Nostoc linckia z7</name>
    <dbReference type="NCBI Taxonomy" id="1628745"/>
    <lineage>
        <taxon>Bacteria</taxon>
        <taxon>Bacillati</taxon>
        <taxon>Cyanobacteriota</taxon>
        <taxon>Cyanophyceae</taxon>
        <taxon>Nostocales</taxon>
        <taxon>Nostocaceae</taxon>
        <taxon>Nostoc</taxon>
    </lineage>
</organism>
<sequence>GGKGKGERGRGKVSNTSFTPQPLSFSQTTTEVHTAYPNRIARTRPSFASTEKLSYPNSINAYFKKYNVMLKLLTGQEPMETRIWQKADLFNIPTELTK</sequence>
<evidence type="ECO:0000313" key="2">
    <source>
        <dbReference type="EMBL" id="PHJ93826.1"/>
    </source>
</evidence>
<accession>A0ABX4KJC0</accession>
<evidence type="ECO:0000313" key="3">
    <source>
        <dbReference type="Proteomes" id="UP000222523"/>
    </source>
</evidence>
<comment type="caution">
    <text evidence="2">The sequence shown here is derived from an EMBL/GenBank/DDBJ whole genome shotgun (WGS) entry which is preliminary data.</text>
</comment>
<evidence type="ECO:0000256" key="1">
    <source>
        <dbReference type="SAM" id="MobiDB-lite"/>
    </source>
</evidence>
<protein>
    <submittedName>
        <fullName evidence="2">Uncharacterized protein</fullName>
    </submittedName>
</protein>
<feature type="non-terminal residue" evidence="2">
    <location>
        <position position="1"/>
    </location>
</feature>